<dbReference type="AlphaFoldDB" id="A0A3N4GTJ2"/>
<evidence type="ECO:0000313" key="1">
    <source>
        <dbReference type="EMBL" id="RPA65645.1"/>
    </source>
</evidence>
<dbReference type="Pfam" id="PF20062">
    <property type="entry name" value="DUF6461"/>
    <property type="match status" value="1"/>
</dbReference>
<protein>
    <submittedName>
        <fullName evidence="1">Uncharacterized protein</fullName>
    </submittedName>
</protein>
<organism evidence="1 2">
    <name type="scientific">Gordonia oryzae</name>
    <dbReference type="NCBI Taxonomy" id="2487349"/>
    <lineage>
        <taxon>Bacteria</taxon>
        <taxon>Bacillati</taxon>
        <taxon>Actinomycetota</taxon>
        <taxon>Actinomycetes</taxon>
        <taxon>Mycobacteriales</taxon>
        <taxon>Gordoniaceae</taxon>
        <taxon>Gordonia</taxon>
    </lineage>
</organism>
<accession>A0A3N4GTJ2</accession>
<name>A0A3N4GTJ2_9ACTN</name>
<dbReference type="Proteomes" id="UP000267536">
    <property type="component" value="Unassembled WGS sequence"/>
</dbReference>
<keyword evidence="2" id="KW-1185">Reference proteome</keyword>
<dbReference type="OrthoDB" id="4460129at2"/>
<dbReference type="InterPro" id="IPR045592">
    <property type="entry name" value="DUF6461"/>
</dbReference>
<reference evidence="1 2" key="1">
    <citation type="submission" date="2018-11" db="EMBL/GenBank/DDBJ databases">
        <title>Draft genome sequence of Gordonia sp. RS15-1S isolated from rice stems.</title>
        <authorList>
            <person name="Muangham S."/>
        </authorList>
    </citation>
    <scope>NUCLEOTIDE SEQUENCE [LARGE SCALE GENOMIC DNA]</scope>
    <source>
        <strain evidence="1 2">RS15-1S</strain>
    </source>
</reference>
<gene>
    <name evidence="1" type="ORF">EF294_02495</name>
</gene>
<comment type="caution">
    <text evidence="1">The sequence shown here is derived from an EMBL/GenBank/DDBJ whole genome shotgun (WGS) entry which is preliminary data.</text>
</comment>
<sequence>MSRNPTYDDYLWTENGGTAGEFQAFCLTLIQDAQVDDVIAKLPVIEELGSTNFRDDLRFRSYDNWDPEKLLAGLFQIESWTAMFEVNGFAGTTPQIAGPLSQGRRVVCHHYSDGNGTGSFFIYENGRLTANFEPLLGPADLQADNPSTLTTMMRESGFDQAPTDHELNGKQHNRAAAFALTERLTGVHLEPQTIAEATFTVVRVQMPH</sequence>
<dbReference type="RefSeq" id="WP_123925424.1">
    <property type="nucleotide sequence ID" value="NZ_JBPSDP010000009.1"/>
</dbReference>
<proteinExistence type="predicted"/>
<dbReference type="EMBL" id="RKMH01000002">
    <property type="protein sequence ID" value="RPA65645.1"/>
    <property type="molecule type" value="Genomic_DNA"/>
</dbReference>
<evidence type="ECO:0000313" key="2">
    <source>
        <dbReference type="Proteomes" id="UP000267536"/>
    </source>
</evidence>